<evidence type="ECO:0000256" key="9">
    <source>
        <dbReference type="PROSITE-ProRule" id="PRU00125"/>
    </source>
</evidence>
<gene>
    <name evidence="11" type="ORF">DNTS_018634</name>
</gene>
<evidence type="ECO:0000256" key="7">
    <source>
        <dbReference type="ARBA" id="ARBA00023155"/>
    </source>
</evidence>
<dbReference type="CDD" id="cd09371">
    <property type="entry name" value="LIM1_Lmx1b"/>
    <property type="match status" value="1"/>
</dbReference>
<dbReference type="PANTHER" id="PTHR24208:SF166">
    <property type="entry name" value="LIM HOMEOBOX TRANSCRIPTION FACTOR 1 ALPHA, ISOFORM B"/>
    <property type="match status" value="1"/>
</dbReference>
<dbReference type="InterPro" id="IPR001781">
    <property type="entry name" value="Znf_LIM"/>
</dbReference>
<accession>A0A553RGJ2</accession>
<evidence type="ECO:0000259" key="10">
    <source>
        <dbReference type="PROSITE" id="PS50023"/>
    </source>
</evidence>
<dbReference type="AlphaFoldDB" id="A0A553RGJ2"/>
<protein>
    <recommendedName>
        <fullName evidence="10">LIM zinc-binding domain-containing protein</fullName>
    </recommendedName>
</protein>
<evidence type="ECO:0000313" key="11">
    <source>
        <dbReference type="EMBL" id="TRZ01306.1"/>
    </source>
</evidence>
<dbReference type="SMART" id="SM00132">
    <property type="entry name" value="LIM"/>
    <property type="match status" value="1"/>
</dbReference>
<dbReference type="PROSITE" id="PS50023">
    <property type="entry name" value="LIM_DOMAIN_2"/>
    <property type="match status" value="1"/>
</dbReference>
<organism evidence="11 12">
    <name type="scientific">Danionella cerebrum</name>
    <dbReference type="NCBI Taxonomy" id="2873325"/>
    <lineage>
        <taxon>Eukaryota</taxon>
        <taxon>Metazoa</taxon>
        <taxon>Chordata</taxon>
        <taxon>Craniata</taxon>
        <taxon>Vertebrata</taxon>
        <taxon>Euteleostomi</taxon>
        <taxon>Actinopterygii</taxon>
        <taxon>Neopterygii</taxon>
        <taxon>Teleostei</taxon>
        <taxon>Ostariophysi</taxon>
        <taxon>Cypriniformes</taxon>
        <taxon>Danionidae</taxon>
        <taxon>Danioninae</taxon>
        <taxon>Danionella</taxon>
    </lineage>
</organism>
<dbReference type="GO" id="GO:0005634">
    <property type="term" value="C:nucleus"/>
    <property type="evidence" value="ECO:0007669"/>
    <property type="project" value="UniProtKB-SubCell"/>
</dbReference>
<feature type="domain" description="LIM zinc-binding" evidence="10">
    <location>
        <begin position="118"/>
        <end position="173"/>
    </location>
</feature>
<keyword evidence="3" id="KW-0677">Repeat</keyword>
<keyword evidence="4 9" id="KW-0862">Zinc</keyword>
<dbReference type="OrthoDB" id="10068367at2759"/>
<dbReference type="EMBL" id="SRMA01024123">
    <property type="protein sequence ID" value="TRZ01306.1"/>
    <property type="molecule type" value="Genomic_DNA"/>
</dbReference>
<dbReference type="PANTHER" id="PTHR24208">
    <property type="entry name" value="LIM/HOMEOBOX PROTEIN LHX"/>
    <property type="match status" value="1"/>
</dbReference>
<comment type="caution">
    <text evidence="11">The sequence shown here is derived from an EMBL/GenBank/DDBJ whole genome shotgun (WGS) entry which is preliminary data.</text>
</comment>
<keyword evidence="8" id="KW-0539">Nucleus</keyword>
<sequence>MSSETDMTSLGSSSRDLGLLLLPQCSRAPAAWINSLQELLQPPQHLELRAPAPAQTWSFCSEHFVCFVRDRDAGGNPERGSSETRGRDVDARVFVYSSLKCVRLCRSAGPEASPRGSCVCEGCQRPISSRFLLRVSERSWHEECVQCSVCERPLTLSCFYRDRKLYCKLHYQQ</sequence>
<keyword evidence="2 9" id="KW-0479">Metal-binding</keyword>
<dbReference type="Proteomes" id="UP000316079">
    <property type="component" value="Unassembled WGS sequence"/>
</dbReference>
<dbReference type="GO" id="GO:0000977">
    <property type="term" value="F:RNA polymerase II transcription regulatory region sequence-specific DNA binding"/>
    <property type="evidence" value="ECO:0007669"/>
    <property type="project" value="TreeGrafter"/>
</dbReference>
<evidence type="ECO:0000313" key="12">
    <source>
        <dbReference type="Proteomes" id="UP000316079"/>
    </source>
</evidence>
<evidence type="ECO:0000256" key="8">
    <source>
        <dbReference type="ARBA" id="ARBA00023242"/>
    </source>
</evidence>
<keyword evidence="6" id="KW-0238">DNA-binding</keyword>
<evidence type="ECO:0000256" key="1">
    <source>
        <dbReference type="ARBA" id="ARBA00004123"/>
    </source>
</evidence>
<evidence type="ECO:0000256" key="2">
    <source>
        <dbReference type="ARBA" id="ARBA00022723"/>
    </source>
</evidence>
<evidence type="ECO:0000256" key="6">
    <source>
        <dbReference type="ARBA" id="ARBA00023125"/>
    </source>
</evidence>
<dbReference type="Pfam" id="PF00412">
    <property type="entry name" value="LIM"/>
    <property type="match status" value="1"/>
</dbReference>
<dbReference type="Gene3D" id="2.10.110.10">
    <property type="entry name" value="Cysteine Rich Protein"/>
    <property type="match status" value="1"/>
</dbReference>
<proteinExistence type="predicted"/>
<evidence type="ECO:0000256" key="4">
    <source>
        <dbReference type="ARBA" id="ARBA00022833"/>
    </source>
</evidence>
<evidence type="ECO:0000256" key="3">
    <source>
        <dbReference type="ARBA" id="ARBA00022737"/>
    </source>
</evidence>
<dbReference type="PROSITE" id="PS00478">
    <property type="entry name" value="LIM_DOMAIN_1"/>
    <property type="match status" value="1"/>
</dbReference>
<reference evidence="11 12" key="1">
    <citation type="journal article" date="2019" name="Sci. Data">
        <title>Hybrid genome assembly and annotation of Danionella translucida.</title>
        <authorList>
            <person name="Kadobianskyi M."/>
            <person name="Schulze L."/>
            <person name="Schuelke M."/>
            <person name="Judkewitz B."/>
        </authorList>
    </citation>
    <scope>NUCLEOTIDE SEQUENCE [LARGE SCALE GENOMIC DNA]</scope>
    <source>
        <strain evidence="11 12">Bolton</strain>
    </source>
</reference>
<dbReference type="GO" id="GO:0030182">
    <property type="term" value="P:neuron differentiation"/>
    <property type="evidence" value="ECO:0007669"/>
    <property type="project" value="TreeGrafter"/>
</dbReference>
<keyword evidence="12" id="KW-1185">Reference proteome</keyword>
<dbReference type="InterPro" id="IPR050453">
    <property type="entry name" value="LIM_Homeobox_TF"/>
</dbReference>
<dbReference type="GO" id="GO:0000981">
    <property type="term" value="F:DNA-binding transcription factor activity, RNA polymerase II-specific"/>
    <property type="evidence" value="ECO:0007669"/>
    <property type="project" value="TreeGrafter"/>
</dbReference>
<dbReference type="GO" id="GO:0046872">
    <property type="term" value="F:metal ion binding"/>
    <property type="evidence" value="ECO:0007669"/>
    <property type="project" value="UniProtKB-KW"/>
</dbReference>
<keyword evidence="5 9" id="KW-0440">LIM domain</keyword>
<keyword evidence="7" id="KW-0371">Homeobox</keyword>
<dbReference type="FunFam" id="2.10.110.10:FF:000006">
    <property type="entry name" value="LIM homeobox transcription factor 1-beta"/>
    <property type="match status" value="1"/>
</dbReference>
<dbReference type="STRING" id="623744.A0A553RGJ2"/>
<comment type="subcellular location">
    <subcellularLocation>
        <location evidence="1">Nucleus</location>
    </subcellularLocation>
</comment>
<evidence type="ECO:0000256" key="5">
    <source>
        <dbReference type="ARBA" id="ARBA00023038"/>
    </source>
</evidence>
<dbReference type="SUPFAM" id="SSF57716">
    <property type="entry name" value="Glucocorticoid receptor-like (DNA-binding domain)"/>
    <property type="match status" value="1"/>
</dbReference>
<name>A0A553RGJ2_9TELE</name>